<comment type="similarity">
    <text evidence="11">Belongs to the SEDS family. MrdB/RodA subfamily.</text>
</comment>
<dbReference type="GO" id="GO:0051301">
    <property type="term" value="P:cell division"/>
    <property type="evidence" value="ECO:0007669"/>
    <property type="project" value="InterPro"/>
</dbReference>
<dbReference type="Pfam" id="PF01098">
    <property type="entry name" value="FTSW_RODA_SPOVE"/>
    <property type="match status" value="1"/>
</dbReference>
<evidence type="ECO:0000256" key="10">
    <source>
        <dbReference type="ARBA" id="ARBA00023316"/>
    </source>
</evidence>
<dbReference type="OrthoDB" id="9768187at2"/>
<evidence type="ECO:0000256" key="4">
    <source>
        <dbReference type="ARBA" id="ARBA00022679"/>
    </source>
</evidence>
<evidence type="ECO:0000256" key="6">
    <source>
        <dbReference type="ARBA" id="ARBA00022960"/>
    </source>
</evidence>
<evidence type="ECO:0000256" key="8">
    <source>
        <dbReference type="ARBA" id="ARBA00022989"/>
    </source>
</evidence>
<keyword evidence="6 11" id="KW-0133">Cell shape</keyword>
<proteinExistence type="inferred from homology"/>
<comment type="catalytic activity">
    <reaction evidence="11">
        <text>[GlcNAc-(1-&gt;4)-Mur2Ac(oyl-L-Ala-gamma-D-Glu-L-Lys-D-Ala-D-Ala)](n)-di-trans,octa-cis-undecaprenyl diphosphate + beta-D-GlcNAc-(1-&gt;4)-Mur2Ac(oyl-L-Ala-gamma-D-Glu-L-Lys-D-Ala-D-Ala)-di-trans,octa-cis-undecaprenyl diphosphate = [GlcNAc-(1-&gt;4)-Mur2Ac(oyl-L-Ala-gamma-D-Glu-L-Lys-D-Ala-D-Ala)](n+1)-di-trans,octa-cis-undecaprenyl diphosphate + di-trans,octa-cis-undecaprenyl diphosphate + H(+)</text>
        <dbReference type="Rhea" id="RHEA:23708"/>
        <dbReference type="Rhea" id="RHEA-COMP:9602"/>
        <dbReference type="Rhea" id="RHEA-COMP:9603"/>
        <dbReference type="ChEBI" id="CHEBI:15378"/>
        <dbReference type="ChEBI" id="CHEBI:58405"/>
        <dbReference type="ChEBI" id="CHEBI:60033"/>
        <dbReference type="ChEBI" id="CHEBI:78435"/>
        <dbReference type="EC" id="2.4.99.28"/>
    </reaction>
</comment>
<dbReference type="EC" id="2.4.99.28" evidence="11"/>
<feature type="transmembrane region" description="Helical" evidence="11">
    <location>
        <begin position="215"/>
        <end position="235"/>
    </location>
</feature>
<accession>D0L083</accession>
<dbReference type="PANTHER" id="PTHR30474:SF1">
    <property type="entry name" value="PEPTIDOGLYCAN GLYCOSYLTRANSFERASE MRDB"/>
    <property type="match status" value="1"/>
</dbReference>
<dbReference type="KEGG" id="hna:Hneap_1270"/>
<dbReference type="GO" id="GO:0008360">
    <property type="term" value="P:regulation of cell shape"/>
    <property type="evidence" value="ECO:0007669"/>
    <property type="project" value="UniProtKB-KW"/>
</dbReference>
<comment type="pathway">
    <text evidence="11">Cell wall biogenesis; peptidoglycan biosynthesis.</text>
</comment>
<feature type="transmembrane region" description="Helical" evidence="11">
    <location>
        <begin position="51"/>
        <end position="70"/>
    </location>
</feature>
<evidence type="ECO:0000256" key="11">
    <source>
        <dbReference type="HAMAP-Rule" id="MF_02079"/>
    </source>
</evidence>
<dbReference type="PANTHER" id="PTHR30474">
    <property type="entry name" value="CELL CYCLE PROTEIN"/>
    <property type="match status" value="1"/>
</dbReference>
<feature type="transmembrane region" description="Helical" evidence="11">
    <location>
        <begin position="106"/>
        <end position="124"/>
    </location>
</feature>
<keyword evidence="8 11" id="KW-1133">Transmembrane helix</keyword>
<keyword evidence="9 11" id="KW-0472">Membrane</keyword>
<keyword evidence="13" id="KW-1185">Reference proteome</keyword>
<feature type="transmembrane region" description="Helical" evidence="11">
    <location>
        <begin position="304"/>
        <end position="325"/>
    </location>
</feature>
<evidence type="ECO:0000256" key="7">
    <source>
        <dbReference type="ARBA" id="ARBA00022984"/>
    </source>
</evidence>
<evidence type="ECO:0000256" key="2">
    <source>
        <dbReference type="ARBA" id="ARBA00022475"/>
    </source>
</evidence>
<dbReference type="PROSITE" id="PS00428">
    <property type="entry name" value="FTSW_RODA_SPOVE"/>
    <property type="match status" value="1"/>
</dbReference>
<keyword evidence="3 11" id="KW-0328">Glycosyltransferase</keyword>
<evidence type="ECO:0000256" key="3">
    <source>
        <dbReference type="ARBA" id="ARBA00022676"/>
    </source>
</evidence>
<keyword evidence="10 11" id="KW-0961">Cell wall biogenesis/degradation</keyword>
<dbReference type="NCBIfam" id="TIGR02210">
    <property type="entry name" value="rodA_shape"/>
    <property type="match status" value="1"/>
</dbReference>
<dbReference type="GO" id="GO:0008955">
    <property type="term" value="F:peptidoglycan glycosyltransferase activity"/>
    <property type="evidence" value="ECO:0007669"/>
    <property type="project" value="UniProtKB-UniRule"/>
</dbReference>
<evidence type="ECO:0000256" key="5">
    <source>
        <dbReference type="ARBA" id="ARBA00022692"/>
    </source>
</evidence>
<dbReference type="GO" id="GO:0005886">
    <property type="term" value="C:plasma membrane"/>
    <property type="evidence" value="ECO:0007669"/>
    <property type="project" value="UniProtKB-SubCell"/>
</dbReference>
<dbReference type="GO" id="GO:0071555">
    <property type="term" value="P:cell wall organization"/>
    <property type="evidence" value="ECO:0007669"/>
    <property type="project" value="UniProtKB-KW"/>
</dbReference>
<keyword evidence="11" id="KW-0997">Cell inner membrane</keyword>
<evidence type="ECO:0000313" key="12">
    <source>
        <dbReference type="EMBL" id="ACX96106.1"/>
    </source>
</evidence>
<dbReference type="HAMAP" id="MF_02079">
    <property type="entry name" value="PGT_RodA"/>
    <property type="match status" value="1"/>
</dbReference>
<dbReference type="EMBL" id="CP001801">
    <property type="protein sequence ID" value="ACX96106.1"/>
    <property type="molecule type" value="Genomic_DNA"/>
</dbReference>
<feature type="transmembrane region" description="Helical" evidence="11">
    <location>
        <begin position="145"/>
        <end position="161"/>
    </location>
</feature>
<organism evidence="12 13">
    <name type="scientific">Halothiobacillus neapolitanus (strain ATCC 23641 / DSM 15147 / CIP 104769 / NCIMB 8539 / c2)</name>
    <name type="common">Thiobacillus neapolitanus</name>
    <dbReference type="NCBI Taxonomy" id="555778"/>
    <lineage>
        <taxon>Bacteria</taxon>
        <taxon>Pseudomonadati</taxon>
        <taxon>Pseudomonadota</taxon>
        <taxon>Gammaproteobacteria</taxon>
        <taxon>Chromatiales</taxon>
        <taxon>Halothiobacillaceae</taxon>
        <taxon>Halothiobacillus</taxon>
    </lineage>
</organism>
<dbReference type="Proteomes" id="UP000009102">
    <property type="component" value="Chromosome"/>
</dbReference>
<feature type="transmembrane region" description="Helical" evidence="11">
    <location>
        <begin position="192"/>
        <end position="209"/>
    </location>
</feature>
<dbReference type="UniPathway" id="UPA00219"/>
<keyword evidence="7 11" id="KW-0573">Peptidoglycan synthesis</keyword>
<dbReference type="RefSeq" id="WP_012824140.1">
    <property type="nucleotide sequence ID" value="NC_013422.1"/>
</dbReference>
<evidence type="ECO:0000256" key="1">
    <source>
        <dbReference type="ARBA" id="ARBA00004141"/>
    </source>
</evidence>
<keyword evidence="4 11" id="KW-0808">Transferase</keyword>
<dbReference type="GO" id="GO:0015648">
    <property type="term" value="F:lipid-linked peptidoglycan transporter activity"/>
    <property type="evidence" value="ECO:0007669"/>
    <property type="project" value="TreeGrafter"/>
</dbReference>
<dbReference type="AlphaFoldDB" id="D0L083"/>
<evidence type="ECO:0000313" key="13">
    <source>
        <dbReference type="Proteomes" id="UP000009102"/>
    </source>
</evidence>
<gene>
    <name evidence="11" type="primary">mrdB</name>
    <name evidence="11" type="synonym">rodA</name>
    <name evidence="12" type="ordered locus">Hneap_1270</name>
</gene>
<dbReference type="eggNOG" id="COG0772">
    <property type="taxonomic scope" value="Bacteria"/>
</dbReference>
<comment type="subcellular location">
    <subcellularLocation>
        <location evidence="11">Cell inner membrane</location>
        <topology evidence="11">Multi-pass membrane protein</topology>
    </subcellularLocation>
    <subcellularLocation>
        <location evidence="1">Membrane</location>
        <topology evidence="1">Multi-pass membrane protein</topology>
    </subcellularLocation>
</comment>
<keyword evidence="5 11" id="KW-0812">Transmembrane</keyword>
<keyword evidence="2 11" id="KW-1003">Cell membrane</keyword>
<dbReference type="InterPro" id="IPR011923">
    <property type="entry name" value="RodA/MrdB"/>
</dbReference>
<feature type="transmembrane region" description="Helical" evidence="11">
    <location>
        <begin position="370"/>
        <end position="391"/>
    </location>
</feature>
<feature type="transmembrane region" description="Helical" evidence="11">
    <location>
        <begin position="337"/>
        <end position="364"/>
    </location>
</feature>
<reference evidence="12 13" key="1">
    <citation type="submission" date="2009-10" db="EMBL/GenBank/DDBJ databases">
        <title>Complete sequence of Halothiobacillus neapolitanus c2.</title>
        <authorList>
            <consortium name="US DOE Joint Genome Institute"/>
            <person name="Lucas S."/>
            <person name="Copeland A."/>
            <person name="Lapidus A."/>
            <person name="Glavina del Rio T."/>
            <person name="Tice H."/>
            <person name="Bruce D."/>
            <person name="Goodwin L."/>
            <person name="Pitluck S."/>
            <person name="Davenport K."/>
            <person name="Brettin T."/>
            <person name="Detter J.C."/>
            <person name="Han C."/>
            <person name="Tapia R."/>
            <person name="Larimer F."/>
            <person name="Land M."/>
            <person name="Hauser L."/>
            <person name="Kyrpides N."/>
            <person name="Mikhailova N."/>
            <person name="Kerfeld C."/>
            <person name="Cannon G."/>
            <person name="Heinhort S."/>
        </authorList>
    </citation>
    <scope>NUCLEOTIDE SEQUENCE [LARGE SCALE GENOMIC DNA]</scope>
    <source>
        <strain evidence="13">ATCC 23641 / c2</strain>
    </source>
</reference>
<sequence length="402" mass="44409">MATERSKAGISRREPVLDRLNRSSDFGKHEGAQWFFLGLLSLVRRINYDPVLLFFLMLIAAIGLVAGYSASDQSVVWVEKSAFRFALAFLLMLAIAQVPQRFFFAIAPWLFGFVVLLLVAVHLFGDVGKGAQRWLDLGFIRFQPAEILKLGMPMMLAWFLARRPLPPRFLDVVVALILVAVPTALIVMQPDLGTAILVMTAGLFVLFFAGLSWWYVLGFVLAISAAAPLMWFYVMHDYQKERVLTLFNPMADPLGAGYHTIQSMIAIGSGGIWGMGWLQGTQSHLNFLPEGTTDFILAVYAEEFGLMGLILLFSLYLAVIWRGLYVAAYAESTAGRMLAAAISMTFLVYVFVNAGMVIGILPVVGVPLPLMSYGGTALVTIMVALGMLMSIRTQRSFLGHER</sequence>
<comment type="function">
    <text evidence="11">Peptidoglycan polymerase that is essential for cell wall elongation.</text>
</comment>
<protein>
    <recommendedName>
        <fullName evidence="11">Peptidoglycan glycosyltransferase MrdB</fullName>
        <shortName evidence="11">PGT</shortName>
        <ecNumber evidence="11">2.4.99.28</ecNumber>
    </recommendedName>
    <alternativeName>
        <fullName evidence="11">Cell elongation protein RodA</fullName>
    </alternativeName>
    <alternativeName>
        <fullName evidence="11">Cell wall polymerase</fullName>
    </alternativeName>
    <alternativeName>
        <fullName evidence="11">Peptidoglycan polymerase</fullName>
        <shortName evidence="11">PG polymerase</shortName>
    </alternativeName>
</protein>
<dbReference type="GO" id="GO:0032153">
    <property type="term" value="C:cell division site"/>
    <property type="evidence" value="ECO:0007669"/>
    <property type="project" value="TreeGrafter"/>
</dbReference>
<feature type="transmembrane region" description="Helical" evidence="11">
    <location>
        <begin position="82"/>
        <end position="100"/>
    </location>
</feature>
<dbReference type="HOGENOM" id="CLU_029243_2_2_6"/>
<evidence type="ECO:0000256" key="9">
    <source>
        <dbReference type="ARBA" id="ARBA00023136"/>
    </source>
</evidence>
<feature type="transmembrane region" description="Helical" evidence="11">
    <location>
        <begin position="256"/>
        <end position="278"/>
    </location>
</feature>
<dbReference type="InterPro" id="IPR018365">
    <property type="entry name" value="Cell_cycle_FtsW-rel_CS"/>
</dbReference>
<feature type="transmembrane region" description="Helical" evidence="11">
    <location>
        <begin position="167"/>
        <end position="187"/>
    </location>
</feature>
<dbReference type="InterPro" id="IPR001182">
    <property type="entry name" value="FtsW/RodA"/>
</dbReference>
<name>D0L083_HALNC</name>
<dbReference type="GO" id="GO:0009252">
    <property type="term" value="P:peptidoglycan biosynthetic process"/>
    <property type="evidence" value="ECO:0007669"/>
    <property type="project" value="UniProtKB-UniRule"/>
</dbReference>
<dbReference type="STRING" id="555778.Hneap_1270"/>